<dbReference type="PROSITE" id="PS51353">
    <property type="entry name" value="ARSC"/>
    <property type="match status" value="1"/>
</dbReference>
<dbReference type="PANTHER" id="PTHR30041:SF4">
    <property type="entry name" value="ARSENATE REDUCTASE"/>
    <property type="match status" value="1"/>
</dbReference>
<dbReference type="PANTHER" id="PTHR30041">
    <property type="entry name" value="ARSENATE REDUCTASE"/>
    <property type="match status" value="1"/>
</dbReference>
<comment type="similarity">
    <text evidence="1 3 4">Belongs to the ArsC family.</text>
</comment>
<organism evidence="5 6">
    <name type="scientific">Thalassospira xianhensis MCCC 1A02616</name>
    <dbReference type="NCBI Taxonomy" id="1177929"/>
    <lineage>
        <taxon>Bacteria</taxon>
        <taxon>Pseudomonadati</taxon>
        <taxon>Pseudomonadota</taxon>
        <taxon>Alphaproteobacteria</taxon>
        <taxon>Rhodospirillales</taxon>
        <taxon>Thalassospiraceae</taxon>
        <taxon>Thalassospira</taxon>
    </lineage>
</organism>
<dbReference type="SUPFAM" id="SSF52833">
    <property type="entry name" value="Thioredoxin-like"/>
    <property type="match status" value="1"/>
</dbReference>
<evidence type="ECO:0000256" key="3">
    <source>
        <dbReference type="PROSITE-ProRule" id="PRU01282"/>
    </source>
</evidence>
<proteinExistence type="inferred from homology"/>
<dbReference type="InterPro" id="IPR006659">
    <property type="entry name" value="Arsenate_reductase"/>
</dbReference>
<dbReference type="CDD" id="cd03034">
    <property type="entry name" value="ArsC_ArsC"/>
    <property type="match status" value="1"/>
</dbReference>
<evidence type="ECO:0000256" key="1">
    <source>
        <dbReference type="ARBA" id="ARBA00007198"/>
    </source>
</evidence>
<name>A0A367UEU7_9PROT</name>
<comment type="caution">
    <text evidence="5">The sequence shown here is derived from an EMBL/GenBank/DDBJ whole genome shotgun (WGS) entry which is preliminary data.</text>
</comment>
<evidence type="ECO:0000256" key="2">
    <source>
        <dbReference type="ARBA" id="ARBA00023002"/>
    </source>
</evidence>
<keyword evidence="6" id="KW-1185">Reference proteome</keyword>
<dbReference type="AlphaFoldDB" id="A0A367UEU7"/>
<evidence type="ECO:0000256" key="4">
    <source>
        <dbReference type="RuleBase" id="RU362029"/>
    </source>
</evidence>
<dbReference type="InterPro" id="IPR036249">
    <property type="entry name" value="Thioredoxin-like_sf"/>
</dbReference>
<evidence type="ECO:0000313" key="5">
    <source>
        <dbReference type="EMBL" id="RCK06193.1"/>
    </source>
</evidence>
<dbReference type="InterPro" id="IPR006660">
    <property type="entry name" value="Arsenate_reductase-like"/>
</dbReference>
<dbReference type="GO" id="GO:0008794">
    <property type="term" value="F:arsenate reductase (glutaredoxin) activity"/>
    <property type="evidence" value="ECO:0007669"/>
    <property type="project" value="UniProtKB-UniRule"/>
</dbReference>
<dbReference type="RefSeq" id="WP_114121653.1">
    <property type="nucleotide sequence ID" value="NZ_JPWA01000009.1"/>
</dbReference>
<evidence type="ECO:0000313" key="6">
    <source>
        <dbReference type="Proteomes" id="UP000252419"/>
    </source>
</evidence>
<dbReference type="EC" id="1.20.4.1" evidence="4"/>
<reference evidence="5 6" key="1">
    <citation type="submission" date="2014-07" db="EMBL/GenBank/DDBJ databases">
        <title>Draft genome sequence of Thalassospira xianhensis P-4 (MCCC 1A02616).</title>
        <authorList>
            <person name="Lai Q."/>
            <person name="Shao Z."/>
        </authorList>
    </citation>
    <scope>NUCLEOTIDE SEQUENCE [LARGE SCALE GENOMIC DNA]</scope>
    <source>
        <strain evidence="5 6">MCCC 1A02616</strain>
    </source>
</reference>
<dbReference type="EMBL" id="JPWA01000009">
    <property type="protein sequence ID" value="RCK06193.1"/>
    <property type="molecule type" value="Genomic_DNA"/>
</dbReference>
<dbReference type="Gene3D" id="3.40.30.10">
    <property type="entry name" value="Glutaredoxin"/>
    <property type="match status" value="1"/>
</dbReference>
<gene>
    <name evidence="5" type="ORF">TH5_09700</name>
</gene>
<accession>A0A367UEU7</accession>
<protein>
    <recommendedName>
        <fullName evidence="4">Arsenate reductase</fullName>
        <ecNumber evidence="4">1.20.4.1</ecNumber>
    </recommendedName>
</protein>
<sequence length="113" mass="12575">MNMMVRIYHNPRCSKSRQTLALIEEQGITPDVIQYLDTPPTPQELKEILGMLGMAPEDILRKKEAKEEGIADLRGDALIEALCAHPRAIERPIVVNGHKAALGRPPESVLEIL</sequence>
<keyword evidence="2 4" id="KW-0560">Oxidoreductase</keyword>
<dbReference type="NCBIfam" id="TIGR00014">
    <property type="entry name" value="arsC"/>
    <property type="match status" value="1"/>
</dbReference>
<dbReference type="Pfam" id="PF03960">
    <property type="entry name" value="ArsC"/>
    <property type="match status" value="1"/>
</dbReference>
<comment type="catalytic activity">
    <reaction evidence="4">
        <text>[glutaredoxin]-dithiol + arsenate + glutathione + H(+) = glutathionyl-S-S-[glutaredoxin] + arsenite + H2O</text>
        <dbReference type="Rhea" id="RHEA:22016"/>
        <dbReference type="Rhea" id="RHEA-COMP:10729"/>
        <dbReference type="Rhea" id="RHEA-COMP:17668"/>
        <dbReference type="ChEBI" id="CHEBI:15377"/>
        <dbReference type="ChEBI" id="CHEBI:15378"/>
        <dbReference type="ChEBI" id="CHEBI:29242"/>
        <dbReference type="ChEBI" id="CHEBI:29950"/>
        <dbReference type="ChEBI" id="CHEBI:48597"/>
        <dbReference type="ChEBI" id="CHEBI:57925"/>
        <dbReference type="ChEBI" id="CHEBI:146199"/>
        <dbReference type="EC" id="1.20.4.1"/>
    </reaction>
</comment>
<dbReference type="Proteomes" id="UP000252419">
    <property type="component" value="Unassembled WGS sequence"/>
</dbReference>